<reference evidence="3" key="1">
    <citation type="submission" date="2022-07" db="EMBL/GenBank/DDBJ databases">
        <title>Phylogenomic reconstructions and comparative analyses of Kickxellomycotina fungi.</title>
        <authorList>
            <person name="Reynolds N.K."/>
            <person name="Stajich J.E."/>
            <person name="Barry K."/>
            <person name="Grigoriev I.V."/>
            <person name="Crous P."/>
            <person name="Smith M.E."/>
        </authorList>
    </citation>
    <scope>NUCLEOTIDE SEQUENCE</scope>
    <source>
        <strain evidence="3">NBRC 105414</strain>
    </source>
</reference>
<sequence length="218" mass="23987">MFVLDTPPEMRPTQTVTRTVTALIFIKPTQPACANDGKRVDGHGSRSSTSTSSTSSDNDDGPSSCTESTTSSSQPQPTNTPQNTPNRINHSNSQLPSDWRSQMLKQVNDIRAKADKPPMAMDDRLTAMAQAHSEYQAKARNMTHNDPDGGLGDRARKWGIRGWGGLAENVAMGSKDVPSVMQQWIDSQGHYNNLIGNYTMAGFGVSSYYWTQNFFRLL</sequence>
<dbReference type="EMBL" id="JANBUL010000008">
    <property type="protein sequence ID" value="KAJ2785701.1"/>
    <property type="molecule type" value="Genomic_DNA"/>
</dbReference>
<evidence type="ECO:0000259" key="2">
    <source>
        <dbReference type="Pfam" id="PF00188"/>
    </source>
</evidence>
<accession>A0A9W8HNT7</accession>
<dbReference type="InterPro" id="IPR014044">
    <property type="entry name" value="CAP_dom"/>
</dbReference>
<dbReference type="PANTHER" id="PTHR31157">
    <property type="entry name" value="SCP DOMAIN-CONTAINING PROTEIN"/>
    <property type="match status" value="1"/>
</dbReference>
<evidence type="ECO:0000313" key="4">
    <source>
        <dbReference type="Proteomes" id="UP001140217"/>
    </source>
</evidence>
<evidence type="ECO:0000313" key="3">
    <source>
        <dbReference type="EMBL" id="KAJ2785701.1"/>
    </source>
</evidence>
<protein>
    <recommendedName>
        <fullName evidence="2">SCP domain-containing protein</fullName>
    </recommendedName>
</protein>
<proteinExistence type="predicted"/>
<feature type="region of interest" description="Disordered" evidence="1">
    <location>
        <begin position="32"/>
        <end position="97"/>
    </location>
</feature>
<feature type="domain" description="SCP" evidence="2">
    <location>
        <begin position="105"/>
        <end position="214"/>
    </location>
</feature>
<comment type="caution">
    <text evidence="3">The sequence shown here is derived from an EMBL/GenBank/DDBJ whole genome shotgun (WGS) entry which is preliminary data.</text>
</comment>
<dbReference type="Pfam" id="PF00188">
    <property type="entry name" value="CAP"/>
    <property type="match status" value="1"/>
</dbReference>
<dbReference type="PANTHER" id="PTHR31157:SF1">
    <property type="entry name" value="SCP DOMAIN-CONTAINING PROTEIN"/>
    <property type="match status" value="1"/>
</dbReference>
<dbReference type="AlphaFoldDB" id="A0A9W8HNT7"/>
<dbReference type="OrthoDB" id="568194at2759"/>
<evidence type="ECO:0000256" key="1">
    <source>
        <dbReference type="SAM" id="MobiDB-lite"/>
    </source>
</evidence>
<gene>
    <name evidence="3" type="ORF">H4R18_000392</name>
</gene>
<dbReference type="Gene3D" id="3.40.33.10">
    <property type="entry name" value="CAP"/>
    <property type="match status" value="1"/>
</dbReference>
<dbReference type="SUPFAM" id="SSF55797">
    <property type="entry name" value="PR-1-like"/>
    <property type="match status" value="1"/>
</dbReference>
<organism evidence="3 4">
    <name type="scientific">Coemansia javaensis</name>
    <dbReference type="NCBI Taxonomy" id="2761396"/>
    <lineage>
        <taxon>Eukaryota</taxon>
        <taxon>Fungi</taxon>
        <taxon>Fungi incertae sedis</taxon>
        <taxon>Zoopagomycota</taxon>
        <taxon>Kickxellomycotina</taxon>
        <taxon>Kickxellomycetes</taxon>
        <taxon>Kickxellales</taxon>
        <taxon>Kickxellaceae</taxon>
        <taxon>Coemansia</taxon>
    </lineage>
</organism>
<dbReference type="Proteomes" id="UP001140217">
    <property type="component" value="Unassembled WGS sequence"/>
</dbReference>
<dbReference type="CDD" id="cd05379">
    <property type="entry name" value="CAP_bacterial"/>
    <property type="match status" value="1"/>
</dbReference>
<name>A0A9W8HNT7_9FUNG</name>
<feature type="compositionally biased region" description="Low complexity" evidence="1">
    <location>
        <begin position="45"/>
        <end position="86"/>
    </location>
</feature>
<dbReference type="InterPro" id="IPR035940">
    <property type="entry name" value="CAP_sf"/>
</dbReference>
<feature type="compositionally biased region" description="Polar residues" evidence="1">
    <location>
        <begin position="87"/>
        <end position="97"/>
    </location>
</feature>
<keyword evidence="4" id="KW-1185">Reference proteome</keyword>